<name>A0ABT1P272_9GAMM</name>
<keyword evidence="2" id="KW-1185">Reference proteome</keyword>
<gene>
    <name evidence="1" type="ORF">HXX02_12260</name>
</gene>
<dbReference type="EMBL" id="JACASI010000032">
    <property type="protein sequence ID" value="MCQ3830220.1"/>
    <property type="molecule type" value="Genomic_DNA"/>
</dbReference>
<dbReference type="RefSeq" id="WP_255875188.1">
    <property type="nucleotide sequence ID" value="NZ_JACASI010000032.1"/>
</dbReference>
<protein>
    <submittedName>
        <fullName evidence="1">SapC family protein</fullName>
    </submittedName>
</protein>
<dbReference type="Pfam" id="PF07277">
    <property type="entry name" value="SapC"/>
    <property type="match status" value="1"/>
</dbReference>
<evidence type="ECO:0000313" key="1">
    <source>
        <dbReference type="EMBL" id="MCQ3830220.1"/>
    </source>
</evidence>
<evidence type="ECO:0000313" key="2">
    <source>
        <dbReference type="Proteomes" id="UP001205566"/>
    </source>
</evidence>
<sequence>MTQSVLLDNVKHHDLKVRTDYAAEFGDGVNQVLVFPSEYQHLQREYPILFFRDNDSGEYQSVALLGLDRDENLYLDNTGWQADYVPAVRARGPFLIGLQSGGEPMIHVDMSSPRISRQQGEPVFLPHGGNTPYLERISGILQLIHRGASENRHMFEAFAACDLIAPVKLELRLSESEQYTIEHFSTINEERLAALNPSELASLHRAGFLKYAFLVVASLNNISRLIEKKKRVLARAA</sequence>
<dbReference type="Proteomes" id="UP001205566">
    <property type="component" value="Unassembled WGS sequence"/>
</dbReference>
<dbReference type="InterPro" id="IPR010836">
    <property type="entry name" value="SapC"/>
</dbReference>
<accession>A0ABT1P272</accession>
<reference evidence="1" key="1">
    <citation type="thesis" date="2020" institute="Technische Universitat Dresden" country="Dresden, Germany">
        <title>The Agarolytic System of Microbulbifer elongatus PORT2, Isolated from Batu Karas, Pangandaran West Java Indonesia.</title>
        <authorList>
            <person name="Anggraeni S.R."/>
        </authorList>
    </citation>
    <scope>NUCLEOTIDE SEQUENCE</scope>
    <source>
        <strain evidence="1">PORT2</strain>
    </source>
</reference>
<proteinExistence type="predicted"/>
<comment type="caution">
    <text evidence="1">The sequence shown here is derived from an EMBL/GenBank/DDBJ whole genome shotgun (WGS) entry which is preliminary data.</text>
</comment>
<organism evidence="1 2">
    <name type="scientific">Microbulbifer elongatus</name>
    <dbReference type="NCBI Taxonomy" id="86173"/>
    <lineage>
        <taxon>Bacteria</taxon>
        <taxon>Pseudomonadati</taxon>
        <taxon>Pseudomonadota</taxon>
        <taxon>Gammaproteobacteria</taxon>
        <taxon>Cellvibrionales</taxon>
        <taxon>Microbulbiferaceae</taxon>
        <taxon>Microbulbifer</taxon>
    </lineage>
</organism>